<evidence type="ECO:0000256" key="1">
    <source>
        <dbReference type="ARBA" id="ARBA00001933"/>
    </source>
</evidence>
<dbReference type="InterPro" id="IPR054542">
    <property type="entry name" value="Cys_met_metab_PP"/>
</dbReference>
<dbReference type="GO" id="GO:0019346">
    <property type="term" value="P:transsulfuration"/>
    <property type="evidence" value="ECO:0007669"/>
    <property type="project" value="InterPro"/>
</dbReference>
<dbReference type="SUPFAM" id="SSF53383">
    <property type="entry name" value="PLP-dependent transferases"/>
    <property type="match status" value="1"/>
</dbReference>
<feature type="modified residue" description="N6-(pyridoxal phosphate)lysine" evidence="5">
    <location>
        <position position="237"/>
    </location>
</feature>
<dbReference type="InterPro" id="IPR015422">
    <property type="entry name" value="PyrdxlP-dep_Trfase_small"/>
</dbReference>
<gene>
    <name evidence="7" type="ORF">NLI96_g2301</name>
</gene>
<dbReference type="Proteomes" id="UP001212997">
    <property type="component" value="Unassembled WGS sequence"/>
</dbReference>
<protein>
    <submittedName>
        <fullName evidence="7">Uncharacterized protein</fullName>
    </submittedName>
</protein>
<dbReference type="GO" id="GO:0005737">
    <property type="term" value="C:cytoplasm"/>
    <property type="evidence" value="ECO:0007669"/>
    <property type="project" value="TreeGrafter"/>
</dbReference>
<dbReference type="PANTHER" id="PTHR43797:SF2">
    <property type="entry name" value="HOMOCYSTEINE_CYSTEINE SYNTHASE"/>
    <property type="match status" value="1"/>
</dbReference>
<keyword evidence="3" id="KW-0808">Transferase</keyword>
<dbReference type="PIRSF" id="PIRSF001434">
    <property type="entry name" value="CGS"/>
    <property type="match status" value="1"/>
</dbReference>
<evidence type="ECO:0000256" key="2">
    <source>
        <dbReference type="ARBA" id="ARBA00009077"/>
    </source>
</evidence>
<evidence type="ECO:0000256" key="5">
    <source>
        <dbReference type="PIRSR" id="PIRSR001434-2"/>
    </source>
</evidence>
<evidence type="ECO:0000256" key="4">
    <source>
        <dbReference type="ARBA" id="ARBA00022898"/>
    </source>
</evidence>
<sequence length="467" mass="50176">MSVTNFHKQPEFETLQLHAGQEPDPATNARAPPIYASTSFVFNNAQHAADLFGLRAFGNIYSRIGNPTNDVFEKRIAALEGGVAALSTSSGHAAQFIAISTIAGAGDNIVASSLLYGGVSSVVKSSWTPLTLVFFFGETAQTYNQFKVYLKKYNIGVKFVTSTDPADFAAAIDENTKAIYVESIGNPGYTVADLPVLSKVAHDNGIPLIVDNTFGLGGYLVRPIDHGADIVVHSATKWIGGHGTTIAGVIVDSGKFDWTKSGKFPSFTEPAEGYHGLKFSETFGPIAFIIKARVEILRDLGATLNPFGSFLLLQGLETLSLRAERHSENALALARYLEQHPKVSWVLYNGLPSHPSYEIAKRLFRPGYFGGILSFGVKGDAQVGSKVVDSLKLASNLANVGDSKTLVIHPATTTHSQLTEAEQRDAGVTPDLVRVSVGIENIKDIIADFEEALKIVPEPSAETESKY</sequence>
<dbReference type="GO" id="GO:0071269">
    <property type="term" value="P:L-homocysteine biosynthetic process"/>
    <property type="evidence" value="ECO:0007669"/>
    <property type="project" value="TreeGrafter"/>
</dbReference>
<evidence type="ECO:0000256" key="3">
    <source>
        <dbReference type="ARBA" id="ARBA00022679"/>
    </source>
</evidence>
<dbReference type="PROSITE" id="PS00868">
    <property type="entry name" value="CYS_MET_METAB_PP"/>
    <property type="match status" value="1"/>
</dbReference>
<dbReference type="Pfam" id="PF01053">
    <property type="entry name" value="Cys_Met_Meta_PP"/>
    <property type="match status" value="2"/>
</dbReference>
<dbReference type="Gene3D" id="3.90.1150.10">
    <property type="entry name" value="Aspartate Aminotransferase, domain 1"/>
    <property type="match status" value="1"/>
</dbReference>
<dbReference type="EMBL" id="JANAWD010000051">
    <property type="protein sequence ID" value="KAJ3489179.1"/>
    <property type="molecule type" value="Genomic_DNA"/>
</dbReference>
<comment type="cofactor">
    <cofactor evidence="1 6">
        <name>pyridoxal 5'-phosphate</name>
        <dbReference type="ChEBI" id="CHEBI:597326"/>
    </cofactor>
</comment>
<comment type="similarity">
    <text evidence="2 6">Belongs to the trans-sulfuration enzymes family.</text>
</comment>
<dbReference type="GO" id="GO:0030170">
    <property type="term" value="F:pyridoxal phosphate binding"/>
    <property type="evidence" value="ECO:0007669"/>
    <property type="project" value="InterPro"/>
</dbReference>
<dbReference type="GO" id="GO:0004124">
    <property type="term" value="F:cysteine synthase activity"/>
    <property type="evidence" value="ECO:0007669"/>
    <property type="project" value="TreeGrafter"/>
</dbReference>
<dbReference type="InterPro" id="IPR015424">
    <property type="entry name" value="PyrdxlP-dep_Trfase"/>
</dbReference>
<keyword evidence="8" id="KW-1185">Reference proteome</keyword>
<accession>A0AAD5V8U0</accession>
<evidence type="ECO:0000313" key="7">
    <source>
        <dbReference type="EMBL" id="KAJ3489179.1"/>
    </source>
</evidence>
<dbReference type="InterPro" id="IPR015421">
    <property type="entry name" value="PyrdxlP-dep_Trfase_major"/>
</dbReference>
<name>A0AAD5V8U0_9APHY</name>
<dbReference type="Gene3D" id="3.40.640.10">
    <property type="entry name" value="Type I PLP-dependent aspartate aminotransferase-like (Major domain)"/>
    <property type="match status" value="1"/>
</dbReference>
<dbReference type="InterPro" id="IPR000277">
    <property type="entry name" value="Cys/Met-Metab_PyrdxlP-dep_enz"/>
</dbReference>
<organism evidence="7 8">
    <name type="scientific">Meripilus lineatus</name>
    <dbReference type="NCBI Taxonomy" id="2056292"/>
    <lineage>
        <taxon>Eukaryota</taxon>
        <taxon>Fungi</taxon>
        <taxon>Dikarya</taxon>
        <taxon>Basidiomycota</taxon>
        <taxon>Agaricomycotina</taxon>
        <taxon>Agaricomycetes</taxon>
        <taxon>Polyporales</taxon>
        <taxon>Meripilaceae</taxon>
        <taxon>Meripilus</taxon>
    </lineage>
</organism>
<dbReference type="CDD" id="cd00614">
    <property type="entry name" value="CGS_like"/>
    <property type="match status" value="1"/>
</dbReference>
<dbReference type="PANTHER" id="PTHR43797">
    <property type="entry name" value="HOMOCYSTEINE/CYSTEINE SYNTHASE"/>
    <property type="match status" value="1"/>
</dbReference>
<dbReference type="GO" id="GO:0003961">
    <property type="term" value="F:O-acetylhomoserine aminocarboxypropyltransferase activity"/>
    <property type="evidence" value="ECO:0007669"/>
    <property type="project" value="TreeGrafter"/>
</dbReference>
<dbReference type="GO" id="GO:0006535">
    <property type="term" value="P:cysteine biosynthetic process from serine"/>
    <property type="evidence" value="ECO:0007669"/>
    <property type="project" value="TreeGrafter"/>
</dbReference>
<keyword evidence="4 5" id="KW-0663">Pyridoxal phosphate</keyword>
<dbReference type="InterPro" id="IPR006235">
    <property type="entry name" value="OAc-hSer/O-AcSer_sulfhydrylase"/>
</dbReference>
<evidence type="ECO:0000313" key="8">
    <source>
        <dbReference type="Proteomes" id="UP001212997"/>
    </source>
</evidence>
<comment type="caution">
    <text evidence="7">The sequence shown here is derived from an EMBL/GenBank/DDBJ whole genome shotgun (WGS) entry which is preliminary data.</text>
</comment>
<evidence type="ECO:0000256" key="6">
    <source>
        <dbReference type="RuleBase" id="RU362118"/>
    </source>
</evidence>
<reference evidence="7" key="1">
    <citation type="submission" date="2022-07" db="EMBL/GenBank/DDBJ databases">
        <title>Genome Sequence of Physisporinus lineatus.</title>
        <authorList>
            <person name="Buettner E."/>
        </authorList>
    </citation>
    <scope>NUCLEOTIDE SEQUENCE</scope>
    <source>
        <strain evidence="7">VT162</strain>
    </source>
</reference>
<dbReference type="AlphaFoldDB" id="A0AAD5V8U0"/>
<proteinExistence type="inferred from homology"/>